<comment type="caution">
    <text evidence="2">The sequence shown here is derived from an EMBL/GenBank/DDBJ whole genome shotgun (WGS) entry which is preliminary data.</text>
</comment>
<gene>
    <name evidence="2" type="ORF">SDC9_148777</name>
</gene>
<organism evidence="2">
    <name type="scientific">bioreactor metagenome</name>
    <dbReference type="NCBI Taxonomy" id="1076179"/>
    <lineage>
        <taxon>unclassified sequences</taxon>
        <taxon>metagenomes</taxon>
        <taxon>ecological metagenomes</taxon>
    </lineage>
</organism>
<proteinExistence type="predicted"/>
<dbReference type="InterPro" id="IPR022627">
    <property type="entry name" value="DUF3502"/>
</dbReference>
<dbReference type="Pfam" id="PF12010">
    <property type="entry name" value="DUF3502"/>
    <property type="match status" value="1"/>
</dbReference>
<dbReference type="Gene3D" id="3.40.190.10">
    <property type="entry name" value="Periplasmic binding protein-like II"/>
    <property type="match status" value="1"/>
</dbReference>
<dbReference type="EMBL" id="VSSQ01047561">
    <property type="protein sequence ID" value="MPN01567.1"/>
    <property type="molecule type" value="Genomic_DNA"/>
</dbReference>
<evidence type="ECO:0000259" key="1">
    <source>
        <dbReference type="Pfam" id="PF12010"/>
    </source>
</evidence>
<reference evidence="2" key="1">
    <citation type="submission" date="2019-08" db="EMBL/GenBank/DDBJ databases">
        <authorList>
            <person name="Kucharzyk K."/>
            <person name="Murdoch R.W."/>
            <person name="Higgins S."/>
            <person name="Loffler F."/>
        </authorList>
    </citation>
    <scope>NUCLEOTIDE SEQUENCE</scope>
</reference>
<name>A0A645EII5_9ZZZZ</name>
<accession>A0A645EII5</accession>
<protein>
    <recommendedName>
        <fullName evidence="1">DUF3502 domain-containing protein</fullName>
    </recommendedName>
</protein>
<feature type="domain" description="DUF3502" evidence="1">
    <location>
        <begin position="184"/>
        <end position="248"/>
    </location>
</feature>
<evidence type="ECO:0000313" key="2">
    <source>
        <dbReference type="EMBL" id="MPN01567.1"/>
    </source>
</evidence>
<dbReference type="AlphaFoldDB" id="A0A645EII5"/>
<dbReference type="SUPFAM" id="SSF53850">
    <property type="entry name" value="Periplasmic binding protein-like II"/>
    <property type="match status" value="1"/>
</dbReference>
<sequence length="251" mass="29138">MNFAKNQKAWSDAGYWREDVLNYSGSVLDELKEGLTGAHQHHTQTWLGNRHLVEEKQPGADTQFFWFGKEMDNLVKLNITHGAMAVAAKSKNPERALMVYDLMRNDPEIYRLLTLGIEGQQYVINENGYYARPEGYVDDSKDGSSFNYWWGRNDDLEVRNALNDWAAYDKLLEEYKNAINYPYGQVVFDTFNISMELDNLSNIYNTYMPQIIFGKAEDPEAYVAEFRAQLVAAGYETCLEELQRQRDEVYK</sequence>